<organism evidence="6 7">
    <name type="scientific">Metamycoplasma orale</name>
    <name type="common">Mycoplasma orale</name>
    <dbReference type="NCBI Taxonomy" id="2121"/>
    <lineage>
        <taxon>Bacteria</taxon>
        <taxon>Bacillati</taxon>
        <taxon>Mycoplasmatota</taxon>
        <taxon>Mycoplasmoidales</taxon>
        <taxon>Metamycoplasmataceae</taxon>
        <taxon>Metamycoplasma</taxon>
    </lineage>
</organism>
<dbReference type="RefSeq" id="WP_027120298.1">
    <property type="nucleotide sequence ID" value="NZ_LR214940.1"/>
</dbReference>
<reference evidence="6 7" key="1">
    <citation type="submission" date="2019-01" db="EMBL/GenBank/DDBJ databases">
        <authorList>
            <consortium name="Pathogen Informatics"/>
        </authorList>
    </citation>
    <scope>NUCLEOTIDE SEQUENCE [LARGE SCALE GENOMIC DNA]</scope>
    <source>
        <strain evidence="6 7">NCTC10112</strain>
    </source>
</reference>
<dbReference type="CDD" id="cd01856">
    <property type="entry name" value="YlqF"/>
    <property type="match status" value="1"/>
</dbReference>
<name>A0A448ZWK2_METOS</name>
<keyword evidence="7" id="KW-1185">Reference proteome</keyword>
<feature type="binding site" evidence="4">
    <location>
        <position position="171"/>
    </location>
    <ligand>
        <name>GTP</name>
        <dbReference type="ChEBI" id="CHEBI:37565"/>
    </ligand>
</feature>
<keyword evidence="3" id="KW-0963">Cytoplasm</keyword>
<comment type="similarity">
    <text evidence="3">Belongs to the TRAFAC class YlqF/YawG GTPase family. MTG1 subfamily.</text>
</comment>
<sequence>MFNWYPGHMAKTLREIKEQQKIFDLFIILLDSRIPLTSFNPELYKIINQKPILFVFTKADKVNKDKLNKYILENYKEYKSLILNLKSSDAYKKLSSKINEFYLELTKKNLAKGKLTPNIKCVVMGIPNVGKSTLINLLSHSSSTKVGNMPGVTKSRQWINCANFMLLDTPGVLMPKIENDIIGAKLAITSSIKLEGLNKKDVLFHIYRLLSNIVPNELLKLGLQPLDKDEDIYQELLKYGQNNKMLLKNNEVDINKVINKLIKHFQELNNIIYD</sequence>
<dbReference type="InterPro" id="IPR016478">
    <property type="entry name" value="GTPase_MTG1"/>
</dbReference>
<dbReference type="OrthoDB" id="9779790at2"/>
<evidence type="ECO:0000256" key="4">
    <source>
        <dbReference type="PIRSR" id="PIRSR006230-1"/>
    </source>
</evidence>
<dbReference type="NCBIfam" id="TIGR03596">
    <property type="entry name" value="GTPase_YlqF"/>
    <property type="match status" value="1"/>
</dbReference>
<protein>
    <recommendedName>
        <fullName evidence="3">Ribosome biogenesis GTPase A</fullName>
    </recommendedName>
</protein>
<evidence type="ECO:0000256" key="3">
    <source>
        <dbReference type="PIRNR" id="PIRNR006230"/>
    </source>
</evidence>
<dbReference type="GO" id="GO:0003924">
    <property type="term" value="F:GTPase activity"/>
    <property type="evidence" value="ECO:0007669"/>
    <property type="project" value="TreeGrafter"/>
</dbReference>
<dbReference type="KEGG" id="mob:NCTC10112_00255"/>
<dbReference type="EMBL" id="LR214940">
    <property type="protein sequence ID" value="VEU55493.1"/>
    <property type="molecule type" value="Genomic_DNA"/>
</dbReference>
<dbReference type="InterPro" id="IPR027417">
    <property type="entry name" value="P-loop_NTPase"/>
</dbReference>
<dbReference type="InterPro" id="IPR006073">
    <property type="entry name" value="GTP-bd"/>
</dbReference>
<keyword evidence="1 3" id="KW-0547">Nucleotide-binding</keyword>
<dbReference type="Pfam" id="PF01926">
    <property type="entry name" value="MMR_HSR1"/>
    <property type="match status" value="1"/>
</dbReference>
<dbReference type="GO" id="GO:0006412">
    <property type="term" value="P:translation"/>
    <property type="evidence" value="ECO:0007669"/>
    <property type="project" value="TreeGrafter"/>
</dbReference>
<proteinExistence type="inferred from homology"/>
<dbReference type="SUPFAM" id="SSF52540">
    <property type="entry name" value="P-loop containing nucleoside triphosphate hydrolases"/>
    <property type="match status" value="1"/>
</dbReference>
<dbReference type="InterPro" id="IPR030378">
    <property type="entry name" value="G_CP_dom"/>
</dbReference>
<evidence type="ECO:0000313" key="6">
    <source>
        <dbReference type="EMBL" id="VEU55493.1"/>
    </source>
</evidence>
<gene>
    <name evidence="6" type="primary">rbgA</name>
    <name evidence="6" type="ORF">NCTC10112_00255</name>
</gene>
<dbReference type="InterPro" id="IPR019991">
    <property type="entry name" value="GTP-bd_ribosome_bgen"/>
</dbReference>
<feature type="binding site" evidence="4">
    <location>
        <begin position="128"/>
        <end position="133"/>
    </location>
    <ligand>
        <name>GTP</name>
        <dbReference type="ChEBI" id="CHEBI:37565"/>
    </ligand>
</feature>
<evidence type="ECO:0000259" key="5">
    <source>
        <dbReference type="PROSITE" id="PS51721"/>
    </source>
</evidence>
<feature type="domain" description="CP-type G" evidence="5">
    <location>
        <begin position="10"/>
        <end position="175"/>
    </location>
</feature>
<dbReference type="Gene3D" id="1.10.1580.10">
    <property type="match status" value="1"/>
</dbReference>
<dbReference type="GO" id="GO:0005525">
    <property type="term" value="F:GTP binding"/>
    <property type="evidence" value="ECO:0007669"/>
    <property type="project" value="UniProtKB-KW"/>
</dbReference>
<accession>A0A448ZWK2</accession>
<comment type="subcellular location">
    <subcellularLocation>
        <location evidence="3">Cytoplasm</location>
    </subcellularLocation>
</comment>
<keyword evidence="2 3" id="KW-0342">GTP-binding</keyword>
<evidence type="ECO:0000256" key="2">
    <source>
        <dbReference type="ARBA" id="ARBA00023134"/>
    </source>
</evidence>
<dbReference type="InterPro" id="IPR023179">
    <property type="entry name" value="GTP-bd_ortho_bundle_sf"/>
</dbReference>
<dbReference type="PANTHER" id="PTHR45782">
    <property type="entry name" value="MITOCHONDRIAL RIBOSOME-ASSOCIATED GTPASE 1"/>
    <property type="match status" value="1"/>
</dbReference>
<evidence type="ECO:0000256" key="1">
    <source>
        <dbReference type="ARBA" id="ARBA00022741"/>
    </source>
</evidence>
<comment type="function">
    <text evidence="3">Required for a late step of 50S ribosomal subunit assembly. Has GTPase activity.</text>
</comment>
<evidence type="ECO:0000313" key="7">
    <source>
        <dbReference type="Proteomes" id="UP000290482"/>
    </source>
</evidence>
<dbReference type="Proteomes" id="UP000290482">
    <property type="component" value="Chromosome"/>
</dbReference>
<dbReference type="AlphaFoldDB" id="A0A448ZWK2"/>
<dbReference type="GO" id="GO:0005737">
    <property type="term" value="C:cytoplasm"/>
    <property type="evidence" value="ECO:0007669"/>
    <property type="project" value="UniProtKB-SubCell"/>
</dbReference>
<dbReference type="PANTHER" id="PTHR45782:SF4">
    <property type="entry name" value="MITOCHONDRIAL RIBOSOME-ASSOCIATED GTPASE 1"/>
    <property type="match status" value="1"/>
</dbReference>
<dbReference type="PROSITE" id="PS51721">
    <property type="entry name" value="G_CP"/>
    <property type="match status" value="1"/>
</dbReference>
<dbReference type="Gene3D" id="3.40.50.300">
    <property type="entry name" value="P-loop containing nucleotide triphosphate hydrolases"/>
    <property type="match status" value="1"/>
</dbReference>
<dbReference type="PIRSF" id="PIRSF006230">
    <property type="entry name" value="MG442"/>
    <property type="match status" value="1"/>
</dbReference>